<evidence type="ECO:0000313" key="1">
    <source>
        <dbReference type="EMBL" id="MBD2847909.1"/>
    </source>
</evidence>
<name>A0A927BYN0_9BACL</name>
<gene>
    <name evidence="1" type="ORF">IDH44_22165</name>
</gene>
<reference evidence="1" key="1">
    <citation type="submission" date="2020-09" db="EMBL/GenBank/DDBJ databases">
        <title>A novel bacterium of genus Paenibacillus, isolated from South China Sea.</title>
        <authorList>
            <person name="Huang H."/>
            <person name="Mo K."/>
            <person name="Hu Y."/>
        </authorList>
    </citation>
    <scope>NUCLEOTIDE SEQUENCE</scope>
    <source>
        <strain evidence="1">IB182496</strain>
    </source>
</reference>
<keyword evidence="2" id="KW-1185">Reference proteome</keyword>
<sequence length="66" mass="7923">MAKEGSEWVKYMTKRVATYMDLPSDERKARRQAARVKREPWLSRWFGIAPLGIRLWWSRRKGKRSG</sequence>
<comment type="caution">
    <text evidence="1">The sequence shown here is derived from an EMBL/GenBank/DDBJ whole genome shotgun (WGS) entry which is preliminary data.</text>
</comment>
<dbReference type="EMBL" id="JACXIZ010000047">
    <property type="protein sequence ID" value="MBD2847909.1"/>
    <property type="molecule type" value="Genomic_DNA"/>
</dbReference>
<dbReference type="InterPro" id="IPR025622">
    <property type="entry name" value="YqzE"/>
</dbReference>
<evidence type="ECO:0000313" key="2">
    <source>
        <dbReference type="Proteomes" id="UP000621560"/>
    </source>
</evidence>
<proteinExistence type="predicted"/>
<dbReference type="Pfam" id="PF14038">
    <property type="entry name" value="YqzE"/>
    <property type="match status" value="1"/>
</dbReference>
<dbReference type="Proteomes" id="UP000621560">
    <property type="component" value="Unassembled WGS sequence"/>
</dbReference>
<organism evidence="1 2">
    <name type="scientific">Paenibacillus sabuli</name>
    <dbReference type="NCBI Taxonomy" id="2772509"/>
    <lineage>
        <taxon>Bacteria</taxon>
        <taxon>Bacillati</taxon>
        <taxon>Bacillota</taxon>
        <taxon>Bacilli</taxon>
        <taxon>Bacillales</taxon>
        <taxon>Paenibacillaceae</taxon>
        <taxon>Paenibacillus</taxon>
    </lineage>
</organism>
<accession>A0A927BYN0</accession>
<dbReference type="RefSeq" id="WP_190921012.1">
    <property type="nucleotide sequence ID" value="NZ_JACXIZ010000047.1"/>
</dbReference>
<dbReference type="AlphaFoldDB" id="A0A927BYN0"/>
<protein>
    <submittedName>
        <fullName evidence="1">YqzE family protein</fullName>
    </submittedName>
</protein>